<dbReference type="SMART" id="SM00382">
    <property type="entry name" value="AAA"/>
    <property type="match status" value="1"/>
</dbReference>
<dbReference type="eggNOG" id="COG0714">
    <property type="taxonomic scope" value="Bacteria"/>
</dbReference>
<dbReference type="STRING" id="1229783.C273_07422"/>
<dbReference type="EMBL" id="AMSQ01000010">
    <property type="protein sequence ID" value="EKU47509.1"/>
    <property type="molecule type" value="Genomic_DNA"/>
</dbReference>
<dbReference type="InterPro" id="IPR050764">
    <property type="entry name" value="CbbQ/NirQ/NorQ/GpvN"/>
</dbReference>
<dbReference type="PANTHER" id="PTHR42759:SF1">
    <property type="entry name" value="MAGNESIUM-CHELATASE SUBUNIT CHLD"/>
    <property type="match status" value="1"/>
</dbReference>
<evidence type="ECO:0000313" key="6">
    <source>
        <dbReference type="Proteomes" id="UP000009885"/>
    </source>
</evidence>
<dbReference type="InterPro" id="IPR001270">
    <property type="entry name" value="ClpA/B"/>
</dbReference>
<comment type="similarity">
    <text evidence="1">Belongs to the CbbQ/NirQ/NorQ/GpvN family.</text>
</comment>
<comment type="caution">
    <text evidence="5">The sequence shown here is derived from an EMBL/GenBank/DDBJ whole genome shotgun (WGS) entry which is preliminary data.</text>
</comment>
<keyword evidence="2" id="KW-0547">Nucleotide-binding</keyword>
<name>K9AJQ0_9STAP</name>
<dbReference type="InterPro" id="IPR011704">
    <property type="entry name" value="ATPase_dyneun-rel_AAA"/>
</dbReference>
<dbReference type="Proteomes" id="UP000009885">
    <property type="component" value="Unassembled WGS sequence"/>
</dbReference>
<evidence type="ECO:0000256" key="2">
    <source>
        <dbReference type="ARBA" id="ARBA00022741"/>
    </source>
</evidence>
<dbReference type="Pfam" id="PF07728">
    <property type="entry name" value="AAA_5"/>
    <property type="match status" value="1"/>
</dbReference>
<dbReference type="SUPFAM" id="SSF52540">
    <property type="entry name" value="P-loop containing nucleoside triphosphate hydrolases"/>
    <property type="match status" value="1"/>
</dbReference>
<gene>
    <name evidence="5" type="ORF">C273_07422</name>
</gene>
<dbReference type="Pfam" id="PF08406">
    <property type="entry name" value="CbbQ_C"/>
    <property type="match status" value="1"/>
</dbReference>
<evidence type="ECO:0000256" key="1">
    <source>
        <dbReference type="ARBA" id="ARBA00009417"/>
    </source>
</evidence>
<evidence type="ECO:0000313" key="5">
    <source>
        <dbReference type="EMBL" id="EKU47509.1"/>
    </source>
</evidence>
<dbReference type="PATRIC" id="fig|1229783.3.peg.1498"/>
<feature type="domain" description="AAA+ ATPase" evidence="4">
    <location>
        <begin position="23"/>
        <end position="173"/>
    </location>
</feature>
<keyword evidence="6" id="KW-1185">Reference proteome</keyword>
<dbReference type="PRINTS" id="PR00300">
    <property type="entry name" value="CLPPROTEASEA"/>
</dbReference>
<reference evidence="5 6" key="1">
    <citation type="journal article" date="2013" name="Genome Announc.">
        <title>Genome Sequence of Staphylococcus massiliensis Strain S46, Isolated from the Surface of Healthy Human Skin.</title>
        <authorList>
            <person name="Srivastav R."/>
            <person name="Singh A."/>
            <person name="Jangir P.K."/>
            <person name="Kumari C."/>
            <person name="Muduli S."/>
            <person name="Sharma R."/>
        </authorList>
    </citation>
    <scope>NUCLEOTIDE SEQUENCE [LARGE SCALE GENOMIC DNA]</scope>
    <source>
        <strain evidence="5 6">S46</strain>
    </source>
</reference>
<dbReference type="GO" id="GO:0005524">
    <property type="term" value="F:ATP binding"/>
    <property type="evidence" value="ECO:0007669"/>
    <property type="project" value="UniProtKB-KW"/>
</dbReference>
<dbReference type="GO" id="GO:0016887">
    <property type="term" value="F:ATP hydrolysis activity"/>
    <property type="evidence" value="ECO:0007669"/>
    <property type="project" value="InterPro"/>
</dbReference>
<evidence type="ECO:0000256" key="3">
    <source>
        <dbReference type="ARBA" id="ARBA00022840"/>
    </source>
</evidence>
<dbReference type="AlphaFoldDB" id="K9AJQ0"/>
<dbReference type="OrthoDB" id="9808317at2"/>
<dbReference type="CDD" id="cd00009">
    <property type="entry name" value="AAA"/>
    <property type="match status" value="1"/>
</dbReference>
<accession>K9AJQ0</accession>
<dbReference type="InterPro" id="IPR027417">
    <property type="entry name" value="P-loop_NTPase"/>
</dbReference>
<dbReference type="PANTHER" id="PTHR42759">
    <property type="entry name" value="MOXR FAMILY PROTEIN"/>
    <property type="match status" value="1"/>
</dbReference>
<organism evidence="5 6">
    <name type="scientific">Staphylococcus massiliensis S46</name>
    <dbReference type="NCBI Taxonomy" id="1229783"/>
    <lineage>
        <taxon>Bacteria</taxon>
        <taxon>Bacillati</taxon>
        <taxon>Bacillota</taxon>
        <taxon>Bacilli</taxon>
        <taxon>Bacillales</taxon>
        <taxon>Staphylococcaceae</taxon>
        <taxon>Staphylococcus</taxon>
    </lineage>
</organism>
<dbReference type="InterPro" id="IPR013615">
    <property type="entry name" value="CbbQ_C"/>
</dbReference>
<sequence length="263" mass="29231">MANTKYINSDETVYNDAKALFQLNKNILLKGPTGSGKTKLAETLSDELNQPMYQINCSVDLDAESLLGFKTIESTEKGQQEIVFVDGPVIKAMKEGSILYIDEINMAKPETLPILNGVLDYRRSLQNPFTGETVVAKPGFNVIAAINEGYIGTLPMNEALKNRFVVIEVDYIDSESLAEIILSQSKLQDKALIKQIVQFSNDLKTMTKQGQISEEAASVRALIDLCDLATVIPVERAIKRVITDKLEDERERRAIINAVELNF</sequence>
<dbReference type="RefSeq" id="WP_009383815.1">
    <property type="nucleotide sequence ID" value="NZ_AMSQ01000010.1"/>
</dbReference>
<dbReference type="InterPro" id="IPR003593">
    <property type="entry name" value="AAA+_ATPase"/>
</dbReference>
<dbReference type="Gene3D" id="3.40.50.300">
    <property type="entry name" value="P-loop containing nucleotide triphosphate hydrolases"/>
    <property type="match status" value="1"/>
</dbReference>
<protein>
    <recommendedName>
        <fullName evidence="4">AAA+ ATPase domain-containing protein</fullName>
    </recommendedName>
</protein>
<proteinExistence type="inferred from homology"/>
<evidence type="ECO:0000259" key="4">
    <source>
        <dbReference type="SMART" id="SM00382"/>
    </source>
</evidence>
<keyword evidence="3" id="KW-0067">ATP-binding</keyword>